<evidence type="ECO:0000313" key="2">
    <source>
        <dbReference type="EMBL" id="GAA4874063.1"/>
    </source>
</evidence>
<accession>A0ABP9EC29</accession>
<keyword evidence="1" id="KW-0732">Signal</keyword>
<name>A0ABP9EC29_9GAMM</name>
<comment type="caution">
    <text evidence="2">The sequence shown here is derived from an EMBL/GenBank/DDBJ whole genome shotgun (WGS) entry which is preliminary data.</text>
</comment>
<reference evidence="3" key="1">
    <citation type="journal article" date="2019" name="Int. J. Syst. Evol. Microbiol.">
        <title>The Global Catalogue of Microorganisms (GCM) 10K type strain sequencing project: providing services to taxonomists for standard genome sequencing and annotation.</title>
        <authorList>
            <consortium name="The Broad Institute Genomics Platform"/>
            <consortium name="The Broad Institute Genome Sequencing Center for Infectious Disease"/>
            <person name="Wu L."/>
            <person name="Ma J."/>
        </authorList>
    </citation>
    <scope>NUCLEOTIDE SEQUENCE [LARGE SCALE GENOMIC DNA]</scope>
    <source>
        <strain evidence="3">JCM 18401</strain>
    </source>
</reference>
<gene>
    <name evidence="2" type="ORF">GCM10023333_03660</name>
</gene>
<keyword evidence="3" id="KW-1185">Reference proteome</keyword>
<feature type="signal peptide" evidence="1">
    <location>
        <begin position="1"/>
        <end position="18"/>
    </location>
</feature>
<proteinExistence type="predicted"/>
<organism evidence="2 3">
    <name type="scientific">Ferrimonas pelagia</name>
    <dbReference type="NCBI Taxonomy" id="1177826"/>
    <lineage>
        <taxon>Bacteria</taxon>
        <taxon>Pseudomonadati</taxon>
        <taxon>Pseudomonadota</taxon>
        <taxon>Gammaproteobacteria</taxon>
        <taxon>Alteromonadales</taxon>
        <taxon>Ferrimonadaceae</taxon>
        <taxon>Ferrimonas</taxon>
    </lineage>
</organism>
<sequence length="98" mass="11179">MRWIVVWFLLSVSLTVQAEEAWIDHKCYVTDAQGVEHVHFFQLQLSSKPEQMLALRGRGIRDRTGAVTARVDKISECVLSHQRFASAKAQALDELEPK</sequence>
<dbReference type="RefSeq" id="WP_345332784.1">
    <property type="nucleotide sequence ID" value="NZ_BAABJZ010000006.1"/>
</dbReference>
<dbReference type="NCBIfam" id="NF038109">
    <property type="entry name" value="tapY2_fam"/>
    <property type="match status" value="1"/>
</dbReference>
<dbReference type="EMBL" id="BAABJZ010000006">
    <property type="protein sequence ID" value="GAA4874063.1"/>
    <property type="molecule type" value="Genomic_DNA"/>
</dbReference>
<evidence type="ECO:0000256" key="1">
    <source>
        <dbReference type="SAM" id="SignalP"/>
    </source>
</evidence>
<evidence type="ECO:0000313" key="3">
    <source>
        <dbReference type="Proteomes" id="UP001499988"/>
    </source>
</evidence>
<dbReference type="Proteomes" id="UP001499988">
    <property type="component" value="Unassembled WGS sequence"/>
</dbReference>
<protein>
    <submittedName>
        <fullName evidence="2">Uncharacterized protein</fullName>
    </submittedName>
</protein>
<dbReference type="InterPro" id="IPR049848">
    <property type="entry name" value="TapY2-like"/>
</dbReference>
<feature type="chain" id="PRO_5046969844" evidence="1">
    <location>
        <begin position="19"/>
        <end position="98"/>
    </location>
</feature>